<sequence length="304" mass="34255">MYCLLCKKHHTINTQNKATSFGDNPSVRMKKSALIDHIAFKKHQGAIEAEMLSRVSIFQKELTEKSKVENDVLFMAFSAMYWLAKEGIANEKISTLLKLLENIGLSEIKYFQHRSRASLRDIFTTLGLQTENDLVEKVKAADCFSVLLDDSSDVSTIEQMICYVNFWNGNACDINFLFIENVLKNASFANAENLYTVVKSKLESLGLDMSKLSGVSTDGASVMVGKKEGLVKRLKDDNPALVAIHCICHRLALACIDTCADLQYIKEMEGHMTHIWKIFHYSFVKLAALMKAQTEVHKMTHVIC</sequence>
<dbReference type="OrthoDB" id="10000786at2759"/>
<dbReference type="InterPro" id="IPR057456">
    <property type="entry name" value="Znf_C17orf113"/>
</dbReference>
<dbReference type="InterPro" id="IPR012337">
    <property type="entry name" value="RNaseH-like_sf"/>
</dbReference>
<protein>
    <recommendedName>
        <fullName evidence="1">C17orf113 probable zinc finger domain-containing protein</fullName>
    </recommendedName>
</protein>
<keyword evidence="3" id="KW-1185">Reference proteome</keyword>
<dbReference type="SUPFAM" id="SSF53098">
    <property type="entry name" value="Ribonuclease H-like"/>
    <property type="match status" value="1"/>
</dbReference>
<evidence type="ECO:0000313" key="3">
    <source>
        <dbReference type="Proteomes" id="UP000683360"/>
    </source>
</evidence>
<dbReference type="EMBL" id="CAJPWZ010002729">
    <property type="protein sequence ID" value="CAG2244184.1"/>
    <property type="molecule type" value="Genomic_DNA"/>
</dbReference>
<accession>A0A8S3UEB9</accession>
<proteinExistence type="predicted"/>
<dbReference type="PANTHER" id="PTHR46880">
    <property type="entry name" value="RAS-ASSOCIATING DOMAIN-CONTAINING PROTEIN"/>
    <property type="match status" value="1"/>
</dbReference>
<evidence type="ECO:0000313" key="2">
    <source>
        <dbReference type="EMBL" id="CAG2244184.1"/>
    </source>
</evidence>
<dbReference type="AlphaFoldDB" id="A0A8S3UEB9"/>
<feature type="domain" description="C17orf113 probable zinc finger" evidence="1">
    <location>
        <begin position="1"/>
        <end position="50"/>
    </location>
</feature>
<reference evidence="2" key="1">
    <citation type="submission" date="2021-03" db="EMBL/GenBank/DDBJ databases">
        <authorList>
            <person name="Bekaert M."/>
        </authorList>
    </citation>
    <scope>NUCLEOTIDE SEQUENCE</scope>
</reference>
<evidence type="ECO:0000259" key="1">
    <source>
        <dbReference type="Pfam" id="PF25431"/>
    </source>
</evidence>
<organism evidence="2 3">
    <name type="scientific">Mytilus edulis</name>
    <name type="common">Blue mussel</name>
    <dbReference type="NCBI Taxonomy" id="6550"/>
    <lineage>
        <taxon>Eukaryota</taxon>
        <taxon>Metazoa</taxon>
        <taxon>Spiralia</taxon>
        <taxon>Lophotrochozoa</taxon>
        <taxon>Mollusca</taxon>
        <taxon>Bivalvia</taxon>
        <taxon>Autobranchia</taxon>
        <taxon>Pteriomorphia</taxon>
        <taxon>Mytilida</taxon>
        <taxon>Mytiloidea</taxon>
        <taxon>Mytilidae</taxon>
        <taxon>Mytilinae</taxon>
        <taxon>Mytilus</taxon>
    </lineage>
</organism>
<comment type="caution">
    <text evidence="2">The sequence shown here is derived from an EMBL/GenBank/DDBJ whole genome shotgun (WGS) entry which is preliminary data.</text>
</comment>
<dbReference type="Proteomes" id="UP000683360">
    <property type="component" value="Unassembled WGS sequence"/>
</dbReference>
<dbReference type="PANTHER" id="PTHR46880:SF5">
    <property type="entry name" value="DUF4371 DOMAIN-CONTAINING PROTEIN"/>
    <property type="match status" value="1"/>
</dbReference>
<dbReference type="Pfam" id="PF25431">
    <property type="entry name" value="zf-C17orf113"/>
    <property type="match status" value="1"/>
</dbReference>
<gene>
    <name evidence="2" type="ORF">MEDL_56262</name>
</gene>
<name>A0A8S3UEB9_MYTED</name>